<proteinExistence type="predicted"/>
<dbReference type="InterPro" id="IPR016064">
    <property type="entry name" value="NAD/diacylglycerol_kinase_sf"/>
</dbReference>
<keyword evidence="3" id="KW-1185">Reference proteome</keyword>
<evidence type="ECO:0000259" key="1">
    <source>
        <dbReference type="PROSITE" id="PS50146"/>
    </source>
</evidence>
<dbReference type="InterPro" id="IPR001206">
    <property type="entry name" value="Diacylglycerol_kinase_cat_dom"/>
</dbReference>
<organism evidence="2 3">
    <name type="scientific">Coprinellus micaceus</name>
    <name type="common">Glistening ink-cap mushroom</name>
    <name type="synonym">Coprinus micaceus</name>
    <dbReference type="NCBI Taxonomy" id="71717"/>
    <lineage>
        <taxon>Eukaryota</taxon>
        <taxon>Fungi</taxon>
        <taxon>Dikarya</taxon>
        <taxon>Basidiomycota</taxon>
        <taxon>Agaricomycotina</taxon>
        <taxon>Agaricomycetes</taxon>
        <taxon>Agaricomycetidae</taxon>
        <taxon>Agaricales</taxon>
        <taxon>Agaricineae</taxon>
        <taxon>Psathyrellaceae</taxon>
        <taxon>Coprinellus</taxon>
    </lineage>
</organism>
<dbReference type="Proteomes" id="UP000298030">
    <property type="component" value="Unassembled WGS sequence"/>
</dbReference>
<dbReference type="PANTHER" id="PTHR12358">
    <property type="entry name" value="SPHINGOSINE KINASE"/>
    <property type="match status" value="1"/>
</dbReference>
<dbReference type="GO" id="GO:0001727">
    <property type="term" value="F:lipid kinase activity"/>
    <property type="evidence" value="ECO:0007669"/>
    <property type="project" value="TreeGrafter"/>
</dbReference>
<reference evidence="2 3" key="1">
    <citation type="journal article" date="2019" name="Nat. Ecol. Evol.">
        <title>Megaphylogeny resolves global patterns of mushroom evolution.</title>
        <authorList>
            <person name="Varga T."/>
            <person name="Krizsan K."/>
            <person name="Foldi C."/>
            <person name="Dima B."/>
            <person name="Sanchez-Garcia M."/>
            <person name="Sanchez-Ramirez S."/>
            <person name="Szollosi G.J."/>
            <person name="Szarkandi J.G."/>
            <person name="Papp V."/>
            <person name="Albert L."/>
            <person name="Andreopoulos W."/>
            <person name="Angelini C."/>
            <person name="Antonin V."/>
            <person name="Barry K.W."/>
            <person name="Bougher N.L."/>
            <person name="Buchanan P."/>
            <person name="Buyck B."/>
            <person name="Bense V."/>
            <person name="Catcheside P."/>
            <person name="Chovatia M."/>
            <person name="Cooper J."/>
            <person name="Damon W."/>
            <person name="Desjardin D."/>
            <person name="Finy P."/>
            <person name="Geml J."/>
            <person name="Haridas S."/>
            <person name="Hughes K."/>
            <person name="Justo A."/>
            <person name="Karasinski D."/>
            <person name="Kautmanova I."/>
            <person name="Kiss B."/>
            <person name="Kocsube S."/>
            <person name="Kotiranta H."/>
            <person name="LaButti K.M."/>
            <person name="Lechner B.E."/>
            <person name="Liimatainen K."/>
            <person name="Lipzen A."/>
            <person name="Lukacs Z."/>
            <person name="Mihaltcheva S."/>
            <person name="Morgado L.N."/>
            <person name="Niskanen T."/>
            <person name="Noordeloos M.E."/>
            <person name="Ohm R.A."/>
            <person name="Ortiz-Santana B."/>
            <person name="Ovrebo C."/>
            <person name="Racz N."/>
            <person name="Riley R."/>
            <person name="Savchenko A."/>
            <person name="Shiryaev A."/>
            <person name="Soop K."/>
            <person name="Spirin V."/>
            <person name="Szebenyi C."/>
            <person name="Tomsovsky M."/>
            <person name="Tulloss R.E."/>
            <person name="Uehling J."/>
            <person name="Grigoriev I.V."/>
            <person name="Vagvolgyi C."/>
            <person name="Papp T."/>
            <person name="Martin F.M."/>
            <person name="Miettinen O."/>
            <person name="Hibbett D.S."/>
            <person name="Nagy L.G."/>
        </authorList>
    </citation>
    <scope>NUCLEOTIDE SEQUENCE [LARGE SCALE GENOMIC DNA]</scope>
    <source>
        <strain evidence="2 3">FP101781</strain>
    </source>
</reference>
<dbReference type="PROSITE" id="PS50146">
    <property type="entry name" value="DAGK"/>
    <property type="match status" value="1"/>
</dbReference>
<dbReference type="EMBL" id="QPFP01000006">
    <property type="protein sequence ID" value="TEB36074.1"/>
    <property type="molecule type" value="Genomic_DNA"/>
</dbReference>
<dbReference type="Pfam" id="PF00781">
    <property type="entry name" value="DAGK_cat"/>
    <property type="match status" value="1"/>
</dbReference>
<dbReference type="Gene3D" id="3.40.50.10330">
    <property type="entry name" value="Probable inorganic polyphosphate/atp-NAD kinase, domain 1"/>
    <property type="match status" value="1"/>
</dbReference>
<dbReference type="InterPro" id="IPR017438">
    <property type="entry name" value="ATP-NAD_kinase_N"/>
</dbReference>
<accession>A0A4Y7TQ42</accession>
<sequence>MPLIVVWNPACGDRTAEPFFESHVLPLLSSHGITPDSVVETTHEGHAGEVVGGFVQTHFASSSSPKDISVVLGSGDGTLHEVINDLYLQPSLSGVKIRLALVPCGTANALYSSFFPPPAPDAALKDTEYKLKSVRAFLEDRGKVAPVSISVTQFKKPRGDEDKKPVLSAVVTSTSLHAALLNDSEKLREQYPGLERFKIAAERNAKKWFKARVKLLPSPSQATPEIYDPASNSFIPSSDTELVGPFAYFLSTLNVDRLEPAFLITPLSRSIPAPAGSTDVVIIRPTRSPSVQADTQEEREAFAKTTWEVMGGAYQGGAHVKARYPGEGEDEGPRVVEYFRCGGWEWHPHQEDGDAHLVCTDGLISRIDEGGWAESRVETEPAGRPGFELYVA</sequence>
<dbReference type="STRING" id="71717.A0A4Y7TQ42"/>
<dbReference type="OrthoDB" id="336240at2759"/>
<feature type="domain" description="DAGKc" evidence="1">
    <location>
        <begin position="1"/>
        <end position="142"/>
    </location>
</feature>
<gene>
    <name evidence="2" type="ORF">FA13DRAFT_1658906</name>
</gene>
<dbReference type="GO" id="GO:0016020">
    <property type="term" value="C:membrane"/>
    <property type="evidence" value="ECO:0007669"/>
    <property type="project" value="TreeGrafter"/>
</dbReference>
<evidence type="ECO:0000313" key="2">
    <source>
        <dbReference type="EMBL" id="TEB36074.1"/>
    </source>
</evidence>
<dbReference type="SUPFAM" id="SSF111331">
    <property type="entry name" value="NAD kinase/diacylglycerol kinase-like"/>
    <property type="match status" value="1"/>
</dbReference>
<dbReference type="AlphaFoldDB" id="A0A4Y7TQ42"/>
<dbReference type="GO" id="GO:0005737">
    <property type="term" value="C:cytoplasm"/>
    <property type="evidence" value="ECO:0007669"/>
    <property type="project" value="TreeGrafter"/>
</dbReference>
<comment type="caution">
    <text evidence="2">The sequence shown here is derived from an EMBL/GenBank/DDBJ whole genome shotgun (WGS) entry which is preliminary data.</text>
</comment>
<evidence type="ECO:0000313" key="3">
    <source>
        <dbReference type="Proteomes" id="UP000298030"/>
    </source>
</evidence>
<dbReference type="InterPro" id="IPR050187">
    <property type="entry name" value="Lipid_Phosphate_FormReg"/>
</dbReference>
<protein>
    <recommendedName>
        <fullName evidence="1">DAGKc domain-containing protein</fullName>
    </recommendedName>
</protein>
<name>A0A4Y7TQ42_COPMI</name>
<dbReference type="GO" id="GO:0046512">
    <property type="term" value="P:sphingosine biosynthetic process"/>
    <property type="evidence" value="ECO:0007669"/>
    <property type="project" value="TreeGrafter"/>
</dbReference>
<dbReference type="PANTHER" id="PTHR12358:SF105">
    <property type="entry name" value="DAGKC DOMAIN-CONTAINING PROTEIN"/>
    <property type="match status" value="1"/>
</dbReference>